<feature type="transmembrane region" description="Helical" evidence="1">
    <location>
        <begin position="37"/>
        <end position="56"/>
    </location>
</feature>
<reference evidence="2" key="1">
    <citation type="submission" date="2022-06" db="EMBL/GenBank/DDBJ databases">
        <title>A novel DMS-producing enzyme.</title>
        <authorList>
            <person name="Zhang Y."/>
        </authorList>
    </citation>
    <scope>NUCLEOTIDE SEQUENCE</scope>
    <source>
        <strain evidence="2">H10-59</strain>
    </source>
</reference>
<dbReference type="EMBL" id="CP098828">
    <property type="protein sequence ID" value="XBO74970.1"/>
    <property type="molecule type" value="Genomic_DNA"/>
</dbReference>
<name>A0AAU7KTY0_9GAMM</name>
<proteinExistence type="predicted"/>
<keyword evidence="1" id="KW-0812">Transmembrane</keyword>
<organism evidence="2">
    <name type="scientific">Halomonas sp. H10-59</name>
    <dbReference type="NCBI Taxonomy" id="2950874"/>
    <lineage>
        <taxon>Bacteria</taxon>
        <taxon>Pseudomonadati</taxon>
        <taxon>Pseudomonadota</taxon>
        <taxon>Gammaproteobacteria</taxon>
        <taxon>Oceanospirillales</taxon>
        <taxon>Halomonadaceae</taxon>
        <taxon>Halomonas</taxon>
    </lineage>
</organism>
<evidence type="ECO:0000313" key="2">
    <source>
        <dbReference type="EMBL" id="XBO74970.1"/>
    </source>
</evidence>
<dbReference type="AlphaFoldDB" id="A0AAU7KTY0"/>
<feature type="transmembrane region" description="Helical" evidence="1">
    <location>
        <begin position="12"/>
        <end position="31"/>
    </location>
</feature>
<evidence type="ECO:0000256" key="1">
    <source>
        <dbReference type="SAM" id="Phobius"/>
    </source>
</evidence>
<gene>
    <name evidence="2" type="ORF">NFG57_19545</name>
</gene>
<sequence length="66" mass="7730">MSSSQTRWRQRLALATAGLAALILFTPLAWLIHHRDWGIVLMALVPLAVWLTLRLWRRLERWALRG</sequence>
<keyword evidence="1" id="KW-0472">Membrane</keyword>
<dbReference type="RefSeq" id="WP_108132212.1">
    <property type="nucleotide sequence ID" value="NZ_CP098828.1"/>
</dbReference>
<keyword evidence="1" id="KW-1133">Transmembrane helix</keyword>
<protein>
    <submittedName>
        <fullName evidence="2">Uncharacterized protein</fullName>
    </submittedName>
</protein>
<accession>A0AAU7KTY0</accession>